<dbReference type="Proteomes" id="UP000305654">
    <property type="component" value="Unassembled WGS sequence"/>
</dbReference>
<name>A0A5R9J0K8_9PROT</name>
<feature type="transmembrane region" description="Helical" evidence="1">
    <location>
        <begin position="94"/>
        <end position="116"/>
    </location>
</feature>
<dbReference type="RefSeq" id="WP_138327531.1">
    <property type="nucleotide sequence ID" value="NZ_VCDI01000008.1"/>
</dbReference>
<feature type="transmembrane region" description="Helical" evidence="1">
    <location>
        <begin position="62"/>
        <end position="87"/>
    </location>
</feature>
<dbReference type="Pfam" id="PF04956">
    <property type="entry name" value="TrbC"/>
    <property type="match status" value="1"/>
</dbReference>
<dbReference type="EMBL" id="VCDI01000008">
    <property type="protein sequence ID" value="TLU71174.1"/>
    <property type="molecule type" value="Genomic_DNA"/>
</dbReference>
<keyword evidence="2" id="KW-0732">Signal</keyword>
<evidence type="ECO:0008006" key="5">
    <source>
        <dbReference type="Google" id="ProtNLM"/>
    </source>
</evidence>
<keyword evidence="1" id="KW-1133">Transmembrane helix</keyword>
<feature type="chain" id="PRO_5024437227" description="Conjugal transfer protein TrbC" evidence="2">
    <location>
        <begin position="36"/>
        <end position="117"/>
    </location>
</feature>
<keyword evidence="4" id="KW-1185">Reference proteome</keyword>
<keyword evidence="1" id="KW-0812">Transmembrane</keyword>
<protein>
    <recommendedName>
        <fullName evidence="5">Conjugal transfer protein TrbC</fullName>
    </recommendedName>
</protein>
<evidence type="ECO:0000256" key="2">
    <source>
        <dbReference type="SAM" id="SignalP"/>
    </source>
</evidence>
<evidence type="ECO:0000256" key="1">
    <source>
        <dbReference type="SAM" id="Phobius"/>
    </source>
</evidence>
<gene>
    <name evidence="3" type="ORF">FE263_18565</name>
</gene>
<dbReference type="InterPro" id="IPR007039">
    <property type="entry name" value="TrbC/VirB2"/>
</dbReference>
<reference evidence="3 4" key="1">
    <citation type="submission" date="2019-05" db="EMBL/GenBank/DDBJ databases">
        <authorList>
            <person name="Pankratov T."/>
            <person name="Grouzdev D."/>
        </authorList>
    </citation>
    <scope>NUCLEOTIDE SEQUENCE [LARGE SCALE GENOMIC DNA]</scope>
    <source>
        <strain evidence="3 4">KEBCLARHB70R</strain>
    </source>
</reference>
<feature type="signal peptide" evidence="2">
    <location>
        <begin position="1"/>
        <end position="35"/>
    </location>
</feature>
<proteinExistence type="predicted"/>
<evidence type="ECO:0000313" key="3">
    <source>
        <dbReference type="EMBL" id="TLU71174.1"/>
    </source>
</evidence>
<accession>A0A5R9J0K8</accession>
<keyword evidence="1" id="KW-0472">Membrane</keyword>
<comment type="caution">
    <text evidence="3">The sequence shown here is derived from an EMBL/GenBank/DDBJ whole genome shotgun (WGS) entry which is preliminary data.</text>
</comment>
<dbReference type="AlphaFoldDB" id="A0A5R9J0K8"/>
<organism evidence="3 4">
    <name type="scientific">Lichenicoccus roseus</name>
    <dbReference type="NCBI Taxonomy" id="2683649"/>
    <lineage>
        <taxon>Bacteria</taxon>
        <taxon>Pseudomonadati</taxon>
        <taxon>Pseudomonadota</taxon>
        <taxon>Alphaproteobacteria</taxon>
        <taxon>Acetobacterales</taxon>
        <taxon>Acetobacteraceae</taxon>
        <taxon>Lichenicoccus</taxon>
    </lineage>
</organism>
<evidence type="ECO:0000313" key="4">
    <source>
        <dbReference type="Proteomes" id="UP000305654"/>
    </source>
</evidence>
<sequence length="117" mass="11543">MTVNTMSQPRPSYRTTFLPLAVSAATTLAPLTARAATAAGGGGMPYSAGLNTFATSVQGEVAFIIILIAIVAGVGAFIFMGGLEVLLTTIGKTIIGIGIVGAVVAFATLAGVTGAIV</sequence>